<dbReference type="InterPro" id="IPR050640">
    <property type="entry name" value="Bact_2-comp_sensor_kinase"/>
</dbReference>
<dbReference type="GO" id="GO:0016020">
    <property type="term" value="C:membrane"/>
    <property type="evidence" value="ECO:0007669"/>
    <property type="project" value="UniProtKB-SubCell"/>
</dbReference>
<dbReference type="GO" id="GO:0000155">
    <property type="term" value="F:phosphorelay sensor kinase activity"/>
    <property type="evidence" value="ECO:0007669"/>
    <property type="project" value="InterPro"/>
</dbReference>
<proteinExistence type="predicted"/>
<feature type="coiled-coil region" evidence="8">
    <location>
        <begin position="269"/>
        <end position="296"/>
    </location>
</feature>
<dbReference type="PROSITE" id="PS50109">
    <property type="entry name" value="HIS_KIN"/>
    <property type="match status" value="1"/>
</dbReference>
<dbReference type="EC" id="2.7.13.3" evidence="3"/>
<evidence type="ECO:0000313" key="13">
    <source>
        <dbReference type="Proteomes" id="UP000295718"/>
    </source>
</evidence>
<evidence type="ECO:0000256" key="8">
    <source>
        <dbReference type="SAM" id="Coils"/>
    </source>
</evidence>
<dbReference type="Pfam" id="PF06580">
    <property type="entry name" value="His_kinase"/>
    <property type="match status" value="1"/>
</dbReference>
<dbReference type="Pfam" id="PF00672">
    <property type="entry name" value="HAMP"/>
    <property type="match status" value="1"/>
</dbReference>
<dbReference type="SMART" id="SM00304">
    <property type="entry name" value="HAMP"/>
    <property type="match status" value="1"/>
</dbReference>
<keyword evidence="9" id="KW-0472">Membrane</keyword>
<dbReference type="InterPro" id="IPR003660">
    <property type="entry name" value="HAMP_dom"/>
</dbReference>
<dbReference type="InterPro" id="IPR003594">
    <property type="entry name" value="HATPase_dom"/>
</dbReference>
<dbReference type="Proteomes" id="UP000295718">
    <property type="component" value="Unassembled WGS sequence"/>
</dbReference>
<dbReference type="CDD" id="cd06225">
    <property type="entry name" value="HAMP"/>
    <property type="match status" value="1"/>
</dbReference>
<dbReference type="AlphaFoldDB" id="A0A4R1QSQ1"/>
<keyword evidence="5" id="KW-0808">Transferase</keyword>
<accession>A0A4R1QSQ1</accession>
<dbReference type="OrthoDB" id="9809348at2"/>
<dbReference type="STRING" id="1469948.GCA_000732725_02868"/>
<evidence type="ECO:0000256" key="1">
    <source>
        <dbReference type="ARBA" id="ARBA00000085"/>
    </source>
</evidence>
<evidence type="ECO:0000256" key="7">
    <source>
        <dbReference type="ARBA" id="ARBA00023012"/>
    </source>
</evidence>
<feature type="transmembrane region" description="Helical" evidence="9">
    <location>
        <begin position="201"/>
        <end position="221"/>
    </location>
</feature>
<keyword evidence="8" id="KW-0175">Coiled coil</keyword>
<dbReference type="Gene3D" id="6.10.340.10">
    <property type="match status" value="1"/>
</dbReference>
<evidence type="ECO:0000313" key="12">
    <source>
        <dbReference type="EMBL" id="TCL56926.1"/>
    </source>
</evidence>
<evidence type="ECO:0000256" key="2">
    <source>
        <dbReference type="ARBA" id="ARBA00004370"/>
    </source>
</evidence>
<dbReference type="InterPro" id="IPR010559">
    <property type="entry name" value="Sig_transdc_His_kin_internal"/>
</dbReference>
<keyword evidence="4" id="KW-0597">Phosphoprotein</keyword>
<dbReference type="SUPFAM" id="SSF158472">
    <property type="entry name" value="HAMP domain-like"/>
    <property type="match status" value="1"/>
</dbReference>
<dbReference type="SMART" id="SM00387">
    <property type="entry name" value="HATPase_c"/>
    <property type="match status" value="1"/>
</dbReference>
<dbReference type="InterPro" id="IPR004358">
    <property type="entry name" value="Sig_transdc_His_kin-like_C"/>
</dbReference>
<reference evidence="12 13" key="1">
    <citation type="submission" date="2019-03" db="EMBL/GenBank/DDBJ databases">
        <title>Genomic Encyclopedia of Type Strains, Phase IV (KMG-IV): sequencing the most valuable type-strain genomes for metagenomic binning, comparative biology and taxonomic classification.</title>
        <authorList>
            <person name="Goeker M."/>
        </authorList>
    </citation>
    <scope>NUCLEOTIDE SEQUENCE [LARGE SCALE GENOMIC DNA]</scope>
    <source>
        <strain evidence="12 13">DSM 100556</strain>
    </source>
</reference>
<keyword evidence="13" id="KW-1185">Reference proteome</keyword>
<gene>
    <name evidence="12" type="ORF">EDD76_11099</name>
</gene>
<evidence type="ECO:0000256" key="5">
    <source>
        <dbReference type="ARBA" id="ARBA00022679"/>
    </source>
</evidence>
<dbReference type="InterPro" id="IPR036890">
    <property type="entry name" value="HATPase_C_sf"/>
</dbReference>
<comment type="catalytic activity">
    <reaction evidence="1">
        <text>ATP + protein L-histidine = ADP + protein N-phospho-L-histidine.</text>
        <dbReference type="EC" id="2.7.13.3"/>
    </reaction>
</comment>
<dbReference type="SUPFAM" id="SSF55874">
    <property type="entry name" value="ATPase domain of HSP90 chaperone/DNA topoisomerase II/histidine kinase"/>
    <property type="match status" value="1"/>
</dbReference>
<feature type="domain" description="HAMP" evidence="11">
    <location>
        <begin position="222"/>
        <end position="274"/>
    </location>
</feature>
<dbReference type="PROSITE" id="PS50885">
    <property type="entry name" value="HAMP"/>
    <property type="match status" value="1"/>
</dbReference>
<keyword evidence="6 12" id="KW-0418">Kinase</keyword>
<comment type="caution">
    <text evidence="12">The sequence shown here is derived from an EMBL/GenBank/DDBJ whole genome shotgun (WGS) entry which is preliminary data.</text>
</comment>
<evidence type="ECO:0000256" key="4">
    <source>
        <dbReference type="ARBA" id="ARBA00022553"/>
    </source>
</evidence>
<protein>
    <recommendedName>
        <fullName evidence="3">histidine kinase</fullName>
        <ecNumber evidence="3">2.7.13.3</ecNumber>
    </recommendedName>
</protein>
<name>A0A4R1QSQ1_9FIRM</name>
<dbReference type="Pfam" id="PF02518">
    <property type="entry name" value="HATPase_c"/>
    <property type="match status" value="1"/>
</dbReference>
<comment type="subcellular location">
    <subcellularLocation>
        <location evidence="2">Membrane</location>
    </subcellularLocation>
</comment>
<dbReference type="EMBL" id="SLUO01000010">
    <property type="protein sequence ID" value="TCL56926.1"/>
    <property type="molecule type" value="Genomic_DNA"/>
</dbReference>
<evidence type="ECO:0000256" key="6">
    <source>
        <dbReference type="ARBA" id="ARBA00022777"/>
    </source>
</evidence>
<dbReference type="InterPro" id="IPR005467">
    <property type="entry name" value="His_kinase_dom"/>
</dbReference>
<organism evidence="12 13">
    <name type="scientific">Kineothrix alysoides</name>
    <dbReference type="NCBI Taxonomy" id="1469948"/>
    <lineage>
        <taxon>Bacteria</taxon>
        <taxon>Bacillati</taxon>
        <taxon>Bacillota</taxon>
        <taxon>Clostridia</taxon>
        <taxon>Lachnospirales</taxon>
        <taxon>Lachnospiraceae</taxon>
        <taxon>Kineothrix</taxon>
    </lineage>
</organism>
<sequence>MKKLLRLMKAFQLNGKLNRKLNVMIAVIMVPFIILVIYLLASMINYCNSYNQIVRNVSLANSYNIDFKKEIDAGMYQIAIGSAVPENIQEKKDIRNPYEVLEEARTDFAKLQKSTLAPGNERRVKRLLKTFDTLEKRMQEISADAGVSGHYEENLVRLDNNIRILTEVLQEGIQEYIHYETDHLESVRYELEQKEQDAVEISVICLIVVIAGAVMVGFAISRSVVKPIVGMCKTTEEVALGNFDVRVEVNSSDETAILAESFNRMIADMGELVERIKQEQLNLRDAELKLLQAQINPHFLYNTLDTIIWMAEAGKKEEVVSLVSSLSGFFRTTLSKGRDYITVREEVSHISSYLEIQKFRYRDIMDYEINIPDSMSEYPILKLTLQPLVENALYHGIKNKRGKGKIEVQGAIKNNLLIFTVKDDGIGMMPEQLHMLYETIEKEHSDSEDNAGFGLANVNERIRLNYGKEYGLTFSSVYGEGTAVSVTIPI</sequence>
<dbReference type="Gene3D" id="3.30.565.10">
    <property type="entry name" value="Histidine kinase-like ATPase, C-terminal domain"/>
    <property type="match status" value="1"/>
</dbReference>
<dbReference type="RefSeq" id="WP_051869627.1">
    <property type="nucleotide sequence ID" value="NZ_JPNB01000002.1"/>
</dbReference>
<keyword evidence="9" id="KW-0812">Transmembrane</keyword>
<keyword evidence="7" id="KW-0902">Two-component regulatory system</keyword>
<dbReference type="PRINTS" id="PR00344">
    <property type="entry name" value="BCTRLSENSOR"/>
</dbReference>
<evidence type="ECO:0000259" key="10">
    <source>
        <dbReference type="PROSITE" id="PS50109"/>
    </source>
</evidence>
<feature type="domain" description="Histidine kinase" evidence="10">
    <location>
        <begin position="381"/>
        <end position="490"/>
    </location>
</feature>
<dbReference type="PANTHER" id="PTHR34220:SF7">
    <property type="entry name" value="SENSOR HISTIDINE KINASE YPDA"/>
    <property type="match status" value="1"/>
</dbReference>
<feature type="transmembrane region" description="Helical" evidence="9">
    <location>
        <begin position="21"/>
        <end position="41"/>
    </location>
</feature>
<dbReference type="PANTHER" id="PTHR34220">
    <property type="entry name" value="SENSOR HISTIDINE KINASE YPDA"/>
    <property type="match status" value="1"/>
</dbReference>
<evidence type="ECO:0000256" key="3">
    <source>
        <dbReference type="ARBA" id="ARBA00012438"/>
    </source>
</evidence>
<keyword evidence="9" id="KW-1133">Transmembrane helix</keyword>
<evidence type="ECO:0000256" key="9">
    <source>
        <dbReference type="SAM" id="Phobius"/>
    </source>
</evidence>
<evidence type="ECO:0000259" key="11">
    <source>
        <dbReference type="PROSITE" id="PS50885"/>
    </source>
</evidence>